<dbReference type="InterPro" id="IPR006671">
    <property type="entry name" value="Cyclin_N"/>
</dbReference>
<feature type="domain" description="Cyclin N-terminal" evidence="1">
    <location>
        <begin position="42"/>
        <end position="142"/>
    </location>
</feature>
<organism evidence="2 3">
    <name type="scientific">Rhizopus microsporus</name>
    <dbReference type="NCBI Taxonomy" id="58291"/>
    <lineage>
        <taxon>Eukaryota</taxon>
        <taxon>Fungi</taxon>
        <taxon>Fungi incertae sedis</taxon>
        <taxon>Mucoromycota</taxon>
        <taxon>Mucoromycotina</taxon>
        <taxon>Mucoromycetes</taxon>
        <taxon>Mucorales</taxon>
        <taxon>Mucorineae</taxon>
        <taxon>Rhizopodaceae</taxon>
        <taxon>Rhizopus</taxon>
    </lineage>
</organism>
<gene>
    <name evidence="2" type="ORF">BCV71DRAFT_264137</name>
</gene>
<proteinExistence type="predicted"/>
<evidence type="ECO:0000313" key="3">
    <source>
        <dbReference type="Proteomes" id="UP000242381"/>
    </source>
</evidence>
<dbReference type="EMBL" id="KV921337">
    <property type="protein sequence ID" value="ORE18150.1"/>
    <property type="molecule type" value="Genomic_DNA"/>
</dbReference>
<evidence type="ECO:0000259" key="1">
    <source>
        <dbReference type="Pfam" id="PF00134"/>
    </source>
</evidence>
<reference evidence="2 3" key="1">
    <citation type="journal article" date="2016" name="Proc. Natl. Acad. Sci. U.S.A.">
        <title>Lipid metabolic changes in an early divergent fungus govern the establishment of a mutualistic symbiosis with endobacteria.</title>
        <authorList>
            <person name="Lastovetsky O.A."/>
            <person name="Gaspar M.L."/>
            <person name="Mondo S.J."/>
            <person name="LaButti K.M."/>
            <person name="Sandor L."/>
            <person name="Grigoriev I.V."/>
            <person name="Henry S.A."/>
            <person name="Pawlowska T.E."/>
        </authorList>
    </citation>
    <scope>NUCLEOTIDE SEQUENCE [LARGE SCALE GENOMIC DNA]</scope>
    <source>
        <strain evidence="2 3">ATCC 11559</strain>
    </source>
</reference>
<dbReference type="Gene3D" id="1.10.472.10">
    <property type="entry name" value="Cyclin-like"/>
    <property type="match status" value="1"/>
</dbReference>
<dbReference type="SUPFAM" id="SSF47954">
    <property type="entry name" value="Cyclin-like"/>
    <property type="match status" value="1"/>
</dbReference>
<accession>A0A0A1PDX2</accession>
<dbReference type="AlphaFoldDB" id="A0A0A1PDX2"/>
<name>A0A0A1PDX2_RHIZD</name>
<dbReference type="PANTHER" id="PTHR15615">
    <property type="match status" value="1"/>
</dbReference>
<evidence type="ECO:0000313" key="2">
    <source>
        <dbReference type="EMBL" id="ORE18150.1"/>
    </source>
</evidence>
<dbReference type="Proteomes" id="UP000242381">
    <property type="component" value="Unassembled WGS sequence"/>
</dbReference>
<dbReference type="GO" id="GO:0005634">
    <property type="term" value="C:nucleus"/>
    <property type="evidence" value="ECO:0007669"/>
    <property type="project" value="TreeGrafter"/>
</dbReference>
<dbReference type="GO" id="GO:0016538">
    <property type="term" value="F:cyclin-dependent protein serine/threonine kinase regulator activity"/>
    <property type="evidence" value="ECO:0007669"/>
    <property type="project" value="TreeGrafter"/>
</dbReference>
<dbReference type="VEuPathDB" id="FungiDB:BCV72DRAFT_306885"/>
<dbReference type="Pfam" id="PF00134">
    <property type="entry name" value="Cyclin_N"/>
    <property type="match status" value="1"/>
</dbReference>
<sequence length="155" mass="17685">MSISNQGNPNKIKRDSVLAYITFTVDTLLPCSNCKDQQRILPPLNEFVNSFIEKSKLPIPILLITLLYLTRLKTKLPSTAKGAYDTPYRLFLASVLTSSKYLSDLNSLTSIRVCEMIQRQYSVREINSMERSFLSLLSYDLRVTADQLQELNKSL</sequence>
<dbReference type="GO" id="GO:0000307">
    <property type="term" value="C:cyclin-dependent protein kinase holoenzyme complex"/>
    <property type="evidence" value="ECO:0007669"/>
    <property type="project" value="TreeGrafter"/>
</dbReference>
<dbReference type="InterPro" id="IPR013922">
    <property type="entry name" value="Cyclin_PHO80-like"/>
</dbReference>
<dbReference type="OMA" id="THARGCH"/>
<dbReference type="InterPro" id="IPR036915">
    <property type="entry name" value="Cyclin-like_sf"/>
</dbReference>
<protein>
    <recommendedName>
        <fullName evidence="1">Cyclin N-terminal domain-containing protein</fullName>
    </recommendedName>
</protein>
<dbReference type="PANTHER" id="PTHR15615:SF10">
    <property type="entry name" value="PHO85 CYCLIN-2-RELATED"/>
    <property type="match status" value="1"/>
</dbReference>
<dbReference type="GO" id="GO:0019901">
    <property type="term" value="F:protein kinase binding"/>
    <property type="evidence" value="ECO:0007669"/>
    <property type="project" value="InterPro"/>
</dbReference>